<dbReference type="InterPro" id="IPR000595">
    <property type="entry name" value="cNMP-bd_dom"/>
</dbReference>
<evidence type="ECO:0000256" key="2">
    <source>
        <dbReference type="ARBA" id="ARBA00023125"/>
    </source>
</evidence>
<dbReference type="Pfam" id="PF00027">
    <property type="entry name" value="cNMP_binding"/>
    <property type="match status" value="1"/>
</dbReference>
<evidence type="ECO:0000256" key="3">
    <source>
        <dbReference type="ARBA" id="ARBA00023163"/>
    </source>
</evidence>
<dbReference type="EMBL" id="WVUH01000191">
    <property type="protein sequence ID" value="MBO4208375.1"/>
    <property type="molecule type" value="Genomic_DNA"/>
</dbReference>
<keyword evidence="2" id="KW-0238">DNA-binding</keyword>
<dbReference type="SMART" id="SM00100">
    <property type="entry name" value="cNMP"/>
    <property type="match status" value="1"/>
</dbReference>
<reference evidence="7 8" key="1">
    <citation type="submission" date="2019-12" db="EMBL/GenBank/DDBJ databases">
        <title>Whole genome sequencing of endophytic Actinobacterium Micromonospora sp. MPMI6T.</title>
        <authorList>
            <person name="Evv R."/>
            <person name="Podile A.R."/>
        </authorList>
    </citation>
    <scope>NUCLEOTIDE SEQUENCE [LARGE SCALE GENOMIC DNA]</scope>
    <source>
        <strain evidence="7 8">MPMI6</strain>
    </source>
</reference>
<accession>A0ABS3VUZ7</accession>
<comment type="caution">
    <text evidence="7">The sequence shown here is derived from an EMBL/GenBank/DDBJ whole genome shotgun (WGS) entry which is preliminary data.</text>
</comment>
<evidence type="ECO:0000259" key="5">
    <source>
        <dbReference type="PROSITE" id="PS50042"/>
    </source>
</evidence>
<dbReference type="InterPro" id="IPR050397">
    <property type="entry name" value="Env_Response_Regulators"/>
</dbReference>
<gene>
    <name evidence="7" type="ORF">GSF22_20530</name>
</gene>
<dbReference type="SUPFAM" id="SSF46785">
    <property type="entry name" value="Winged helix' DNA-binding domain"/>
    <property type="match status" value="1"/>
</dbReference>
<sequence>MAGIALTDLAELLSALGAPPALVLVVVLATLTARWSSSRRSPQDACDRLRFVRLRRSRLPGVTVPSAPPASAPASWPYGTFMSRLDEPIRRELLQLGGTRRYAPDEILILEGEEKNDLMLICGGLTKVTAGLPDGRTALLALRVGGDLIGEMSALNGWPRSATVTACARTEVRRIPKDDFMSFLSRNPDAALDLAAMVSDRHRWSNHRRIDFSSYPVRVRVARIIADLARTHGRWSPNGVVIDVHLTQPDLATICGAAETSVQKALREMRTEELIETDYRKLTVRNLAGLREAGMLDPDEG</sequence>
<keyword evidence="1" id="KW-0805">Transcription regulation</keyword>
<dbReference type="InterPro" id="IPR036390">
    <property type="entry name" value="WH_DNA-bd_sf"/>
</dbReference>
<feature type="transmembrane region" description="Helical" evidence="4">
    <location>
        <begin position="12"/>
        <end position="33"/>
    </location>
</feature>
<protein>
    <submittedName>
        <fullName evidence="7">Cyclic nucleotide-binding domain-containing protein</fullName>
    </submittedName>
</protein>
<evidence type="ECO:0000259" key="6">
    <source>
        <dbReference type="PROSITE" id="PS51063"/>
    </source>
</evidence>
<evidence type="ECO:0000256" key="4">
    <source>
        <dbReference type="SAM" id="Phobius"/>
    </source>
</evidence>
<evidence type="ECO:0000256" key="1">
    <source>
        <dbReference type="ARBA" id="ARBA00023015"/>
    </source>
</evidence>
<evidence type="ECO:0000313" key="7">
    <source>
        <dbReference type="EMBL" id="MBO4208375.1"/>
    </source>
</evidence>
<dbReference type="PANTHER" id="PTHR24567">
    <property type="entry name" value="CRP FAMILY TRANSCRIPTIONAL REGULATORY PROTEIN"/>
    <property type="match status" value="1"/>
</dbReference>
<dbReference type="PANTHER" id="PTHR24567:SF68">
    <property type="entry name" value="DNA-BINDING TRANSCRIPTIONAL DUAL REGULATOR CRP"/>
    <property type="match status" value="1"/>
</dbReference>
<feature type="domain" description="Cyclic nucleotide-binding" evidence="5">
    <location>
        <begin position="81"/>
        <end position="189"/>
    </location>
</feature>
<dbReference type="Gene3D" id="2.60.120.10">
    <property type="entry name" value="Jelly Rolls"/>
    <property type="match status" value="1"/>
</dbReference>
<keyword evidence="8" id="KW-1185">Reference proteome</keyword>
<feature type="domain" description="HTH crp-type" evidence="6">
    <location>
        <begin position="215"/>
        <end position="288"/>
    </location>
</feature>
<dbReference type="InterPro" id="IPR018490">
    <property type="entry name" value="cNMP-bd_dom_sf"/>
</dbReference>
<keyword evidence="4" id="KW-0812">Transmembrane</keyword>
<keyword evidence="3" id="KW-0804">Transcription</keyword>
<dbReference type="SUPFAM" id="SSF51206">
    <property type="entry name" value="cAMP-binding domain-like"/>
    <property type="match status" value="1"/>
</dbReference>
<dbReference type="Proteomes" id="UP000823521">
    <property type="component" value="Unassembled WGS sequence"/>
</dbReference>
<keyword evidence="4" id="KW-1133">Transmembrane helix</keyword>
<dbReference type="InterPro" id="IPR014710">
    <property type="entry name" value="RmlC-like_jellyroll"/>
</dbReference>
<dbReference type="Pfam" id="PF13545">
    <property type="entry name" value="HTH_Crp_2"/>
    <property type="match status" value="1"/>
</dbReference>
<dbReference type="PROSITE" id="PS51063">
    <property type="entry name" value="HTH_CRP_2"/>
    <property type="match status" value="1"/>
</dbReference>
<organism evidence="7 8">
    <name type="scientific">Micromonospora echinofusca</name>
    <dbReference type="NCBI Taxonomy" id="47858"/>
    <lineage>
        <taxon>Bacteria</taxon>
        <taxon>Bacillati</taxon>
        <taxon>Actinomycetota</taxon>
        <taxon>Actinomycetes</taxon>
        <taxon>Micromonosporales</taxon>
        <taxon>Micromonosporaceae</taxon>
        <taxon>Micromonospora</taxon>
    </lineage>
</organism>
<evidence type="ECO:0000313" key="8">
    <source>
        <dbReference type="Proteomes" id="UP000823521"/>
    </source>
</evidence>
<proteinExistence type="predicted"/>
<keyword evidence="4" id="KW-0472">Membrane</keyword>
<dbReference type="CDD" id="cd00038">
    <property type="entry name" value="CAP_ED"/>
    <property type="match status" value="1"/>
</dbReference>
<dbReference type="InterPro" id="IPR012318">
    <property type="entry name" value="HTH_CRP"/>
</dbReference>
<name>A0ABS3VUZ7_MICEH</name>
<dbReference type="PROSITE" id="PS50042">
    <property type="entry name" value="CNMP_BINDING_3"/>
    <property type="match status" value="1"/>
</dbReference>